<evidence type="ECO:0000313" key="1">
    <source>
        <dbReference type="EMBL" id="EHP51073.1"/>
    </source>
</evidence>
<protein>
    <submittedName>
        <fullName evidence="1">Uncharacterized protein</fullName>
    </submittedName>
</protein>
<proteinExistence type="predicted"/>
<sequence>MYKNRSRTDLYLCNTLDNLIISIQIAIMRKEIRIDCSNQNTQDLERTKEQAKLIFRFNHTIPMTEEQDEY</sequence>
<gene>
    <name evidence="1" type="ORF">HMPREF9449_00075</name>
</gene>
<organism evidence="1 2">
    <name type="scientific">Odoribacter laneus YIT 12061</name>
    <dbReference type="NCBI Taxonomy" id="742817"/>
    <lineage>
        <taxon>Bacteria</taxon>
        <taxon>Pseudomonadati</taxon>
        <taxon>Bacteroidota</taxon>
        <taxon>Bacteroidia</taxon>
        <taxon>Bacteroidales</taxon>
        <taxon>Odoribacteraceae</taxon>
        <taxon>Odoribacter</taxon>
    </lineage>
</organism>
<reference evidence="1 2" key="1">
    <citation type="submission" date="2012-01" db="EMBL/GenBank/DDBJ databases">
        <title>The Genome Sequence of Odoribacter laneus YIT 12061.</title>
        <authorList>
            <consortium name="The Broad Institute Genome Sequencing Platform"/>
            <person name="Earl A."/>
            <person name="Ward D."/>
            <person name="Feldgarden M."/>
            <person name="Gevers D."/>
            <person name="Morotomi M."/>
            <person name="Young S.K."/>
            <person name="Zeng Q."/>
            <person name="Gargeya S."/>
            <person name="Fitzgerald M."/>
            <person name="Haas B."/>
            <person name="Abouelleil A."/>
            <person name="Alvarado L."/>
            <person name="Arachchi H.M."/>
            <person name="Berlin A."/>
            <person name="Chapman S.B."/>
            <person name="Gearin G."/>
            <person name="Goldberg J."/>
            <person name="Griggs A."/>
            <person name="Gujja S."/>
            <person name="Hansen M."/>
            <person name="Heiman D."/>
            <person name="Howarth C."/>
            <person name="Larimer J."/>
            <person name="Lui A."/>
            <person name="MacDonald P.J.P."/>
            <person name="McCowen C."/>
            <person name="Montmayeur A."/>
            <person name="Murphy C."/>
            <person name="Neiman D."/>
            <person name="Pearson M."/>
            <person name="Priest M."/>
            <person name="Roberts A."/>
            <person name="Saif S."/>
            <person name="Shea T."/>
            <person name="Sisk P."/>
            <person name="Stolte C."/>
            <person name="Sykes S."/>
            <person name="Wortman J."/>
            <person name="Nusbaum C."/>
            <person name="Birren B."/>
        </authorList>
    </citation>
    <scope>NUCLEOTIDE SEQUENCE [LARGE SCALE GENOMIC DNA]</scope>
    <source>
        <strain evidence="1 2">YIT 12061</strain>
    </source>
</reference>
<dbReference type="HOGENOM" id="CLU_2753925_0_0_10"/>
<keyword evidence="2" id="KW-1185">Reference proteome</keyword>
<evidence type="ECO:0000313" key="2">
    <source>
        <dbReference type="Proteomes" id="UP000004892"/>
    </source>
</evidence>
<dbReference type="PATRIC" id="fig|742817.3.peg.77"/>
<dbReference type="AlphaFoldDB" id="H1DCL8"/>
<name>H1DCL8_9BACT</name>
<comment type="caution">
    <text evidence="1">The sequence shown here is derived from an EMBL/GenBank/DDBJ whole genome shotgun (WGS) entry which is preliminary data.</text>
</comment>
<dbReference type="EMBL" id="ADMC01000001">
    <property type="protein sequence ID" value="EHP51073.1"/>
    <property type="molecule type" value="Genomic_DNA"/>
</dbReference>
<accession>H1DCL8</accession>
<dbReference type="Proteomes" id="UP000004892">
    <property type="component" value="Unassembled WGS sequence"/>
</dbReference>
<dbReference type="STRING" id="742817.HMPREF9449_00075"/>